<organism evidence="2 3">
    <name type="scientific">Panicum virgatum</name>
    <name type="common">Blackwell switchgrass</name>
    <dbReference type="NCBI Taxonomy" id="38727"/>
    <lineage>
        <taxon>Eukaryota</taxon>
        <taxon>Viridiplantae</taxon>
        <taxon>Streptophyta</taxon>
        <taxon>Embryophyta</taxon>
        <taxon>Tracheophyta</taxon>
        <taxon>Spermatophyta</taxon>
        <taxon>Magnoliopsida</taxon>
        <taxon>Liliopsida</taxon>
        <taxon>Poales</taxon>
        <taxon>Poaceae</taxon>
        <taxon>PACMAD clade</taxon>
        <taxon>Panicoideae</taxon>
        <taxon>Panicodae</taxon>
        <taxon>Paniceae</taxon>
        <taxon>Panicinae</taxon>
        <taxon>Panicum</taxon>
        <taxon>Panicum sect. Hiantes</taxon>
    </lineage>
</organism>
<evidence type="ECO:0000313" key="3">
    <source>
        <dbReference type="Proteomes" id="UP000823388"/>
    </source>
</evidence>
<gene>
    <name evidence="2" type="ORF">PVAP13_5NG570000</name>
</gene>
<evidence type="ECO:0008006" key="4">
    <source>
        <dbReference type="Google" id="ProtNLM"/>
    </source>
</evidence>
<name>A0A8T0S635_PANVG</name>
<dbReference type="GO" id="GO:0016616">
    <property type="term" value="F:oxidoreductase activity, acting on the CH-OH group of donors, NAD or NADP as acceptor"/>
    <property type="evidence" value="ECO:0007669"/>
    <property type="project" value="TreeGrafter"/>
</dbReference>
<dbReference type="Proteomes" id="UP000823388">
    <property type="component" value="Chromosome 5N"/>
</dbReference>
<dbReference type="AlphaFoldDB" id="A0A8T0S635"/>
<evidence type="ECO:0000256" key="1">
    <source>
        <dbReference type="ARBA" id="ARBA00023002"/>
    </source>
</evidence>
<dbReference type="SUPFAM" id="SSF51735">
    <property type="entry name" value="NAD(P)-binding Rossmann-fold domains"/>
    <property type="match status" value="1"/>
</dbReference>
<keyword evidence="1" id="KW-0560">Oxidoreductase</keyword>
<dbReference type="OrthoDB" id="2735536at2759"/>
<dbReference type="EMBL" id="CM029046">
    <property type="protein sequence ID" value="KAG2592655.1"/>
    <property type="molecule type" value="Genomic_DNA"/>
</dbReference>
<evidence type="ECO:0000313" key="2">
    <source>
        <dbReference type="EMBL" id="KAG2592655.1"/>
    </source>
</evidence>
<dbReference type="PANTHER" id="PTHR10366:SF349">
    <property type="entry name" value="OS01G0828100 PROTEIN"/>
    <property type="match status" value="1"/>
</dbReference>
<dbReference type="InterPro" id="IPR050425">
    <property type="entry name" value="NAD(P)_dehydrat-like"/>
</dbReference>
<keyword evidence="3" id="KW-1185">Reference proteome</keyword>
<proteinExistence type="predicted"/>
<dbReference type="InterPro" id="IPR036291">
    <property type="entry name" value="NAD(P)-bd_dom_sf"/>
</dbReference>
<protein>
    <recommendedName>
        <fullName evidence="4">NAD-dependent epimerase/dehydratase domain-containing protein</fullName>
    </recommendedName>
</protein>
<comment type="caution">
    <text evidence="2">The sequence shown here is derived from an EMBL/GenBank/DDBJ whole genome shotgun (WGS) entry which is preliminary data.</text>
</comment>
<dbReference type="Gene3D" id="3.40.50.720">
    <property type="entry name" value="NAD(P)-binding Rossmann-like Domain"/>
    <property type="match status" value="1"/>
</dbReference>
<reference evidence="2" key="1">
    <citation type="submission" date="2020-05" db="EMBL/GenBank/DDBJ databases">
        <title>WGS assembly of Panicum virgatum.</title>
        <authorList>
            <person name="Lovell J.T."/>
            <person name="Jenkins J."/>
            <person name="Shu S."/>
            <person name="Juenger T.E."/>
            <person name="Schmutz J."/>
        </authorList>
    </citation>
    <scope>NUCLEOTIDE SEQUENCE</scope>
    <source>
        <strain evidence="2">AP13</strain>
    </source>
</reference>
<accession>A0A8T0S635</accession>
<sequence>MVSSQTAIVPNPRWPADKVIDEDSWADVDVLKKLQLWYGVSKTLAEKAAWDFAEKQGLRLVVLNPVLVLGPTLTPSITGSLQVFLQIMKGQRFDMDEYFLGCVDVRNVAQSLVALYENSSAQGRHLCVESIEQMVDFTNKLADLHPDLPVQRIQEDKQEWVVRAKDPSKKLIELGVRFIPSDKIIMDTMELWMALGAKDSSSFSCRFAQGKIAHLGRTRCIARAFARLILKI</sequence>
<dbReference type="PANTHER" id="PTHR10366">
    <property type="entry name" value="NAD DEPENDENT EPIMERASE/DEHYDRATASE"/>
    <property type="match status" value="1"/>
</dbReference>